<comment type="similarity">
    <text evidence="2">Belongs to the UPF0324 family.</text>
</comment>
<dbReference type="OMA" id="PGIHFAS"/>
<dbReference type="AlphaFoldDB" id="A0A8J5XLF1"/>
<protein>
    <recommendedName>
        <fullName evidence="10">Sulfate exporter family transporter</fullName>
    </recommendedName>
</protein>
<feature type="transmembrane region" description="Helical" evidence="7">
    <location>
        <begin position="153"/>
        <end position="170"/>
    </location>
</feature>
<keyword evidence="5 7" id="KW-1133">Transmembrane helix</keyword>
<evidence type="ECO:0008006" key="10">
    <source>
        <dbReference type="Google" id="ProtNLM"/>
    </source>
</evidence>
<dbReference type="Proteomes" id="UP000751190">
    <property type="component" value="Unassembled WGS sequence"/>
</dbReference>
<comment type="subcellular location">
    <subcellularLocation>
        <location evidence="1">Cell membrane</location>
        <topology evidence="1">Multi-pass membrane protein</topology>
    </subcellularLocation>
</comment>
<evidence type="ECO:0000256" key="3">
    <source>
        <dbReference type="ARBA" id="ARBA00022475"/>
    </source>
</evidence>
<accession>A0A8J5XLF1</accession>
<feature type="transmembrane region" description="Helical" evidence="7">
    <location>
        <begin position="90"/>
        <end position="111"/>
    </location>
</feature>
<evidence type="ECO:0000256" key="2">
    <source>
        <dbReference type="ARBA" id="ARBA00007977"/>
    </source>
</evidence>
<reference evidence="8" key="1">
    <citation type="submission" date="2021-05" db="EMBL/GenBank/DDBJ databases">
        <title>The genome of the haptophyte Pavlova lutheri (Diacronema luteri, Pavlovales) - a model for lipid biosynthesis in eukaryotic algae.</title>
        <authorList>
            <person name="Hulatt C.J."/>
            <person name="Posewitz M.C."/>
        </authorList>
    </citation>
    <scope>NUCLEOTIDE SEQUENCE</scope>
    <source>
        <strain evidence="8">NIVA-4/92</strain>
    </source>
</reference>
<dbReference type="OrthoDB" id="2134320at2759"/>
<feature type="transmembrane region" description="Helical" evidence="7">
    <location>
        <begin position="313"/>
        <end position="333"/>
    </location>
</feature>
<sequence>MLRAVRTLAPGLAASAGVASGAALVASQLPETWHVSAIPVSIVLGAAAANGPLKAHAALLKPGVGAATSTVLRAGVICAGAKLSAMQVLWLGWATVPAAATAVTVGMVAIPRLAAWAGLAPRLGALIASGTSVCGVTAISAVGPAIGASQAEVAIAVANVVAFGSLAMLLHPHVAHRVLPADDSASIGLFLGLAVHDTAQVMGSAAAYAEQYADTAVVSAAAVAKLTRNLALAAVVPLMAARHAPGAAAGKGLSAGTLAKAVPTFVLGFVMMALARSAGDAQLAAGGKAAGLLGRDAWAQCTELVGGVLSTKLLLPWAMAAVGLSVNVGAFAGVGWAPFAVGAAGAALVGSSGLAAAVCASRVRAASGNAARARAIERAPEPTLTAVRAAAAAPAA</sequence>
<keyword evidence="3" id="KW-1003">Cell membrane</keyword>
<dbReference type="PANTHER" id="PTHR30106:SF2">
    <property type="entry name" value="UPF0324 INNER MEMBRANE PROTEIN YEIH"/>
    <property type="match status" value="1"/>
</dbReference>
<evidence type="ECO:0000256" key="1">
    <source>
        <dbReference type="ARBA" id="ARBA00004651"/>
    </source>
</evidence>
<organism evidence="8 9">
    <name type="scientific">Diacronema lutheri</name>
    <name type="common">Unicellular marine alga</name>
    <name type="synonym">Monochrysis lutheri</name>
    <dbReference type="NCBI Taxonomy" id="2081491"/>
    <lineage>
        <taxon>Eukaryota</taxon>
        <taxon>Haptista</taxon>
        <taxon>Haptophyta</taxon>
        <taxon>Pavlovophyceae</taxon>
        <taxon>Pavlovales</taxon>
        <taxon>Pavlovaceae</taxon>
        <taxon>Diacronema</taxon>
    </lineage>
</organism>
<keyword evidence="9" id="KW-1185">Reference proteome</keyword>
<evidence type="ECO:0000313" key="9">
    <source>
        <dbReference type="Proteomes" id="UP000751190"/>
    </source>
</evidence>
<dbReference type="EMBL" id="JAGTXO010000007">
    <property type="protein sequence ID" value="KAG8466963.1"/>
    <property type="molecule type" value="Genomic_DNA"/>
</dbReference>
<dbReference type="GO" id="GO:0005886">
    <property type="term" value="C:plasma membrane"/>
    <property type="evidence" value="ECO:0007669"/>
    <property type="project" value="UniProtKB-SubCell"/>
</dbReference>
<name>A0A8J5XLF1_DIALT</name>
<evidence type="ECO:0000256" key="7">
    <source>
        <dbReference type="SAM" id="Phobius"/>
    </source>
</evidence>
<evidence type="ECO:0000256" key="5">
    <source>
        <dbReference type="ARBA" id="ARBA00022989"/>
    </source>
</evidence>
<dbReference type="PANTHER" id="PTHR30106">
    <property type="entry name" value="INNER MEMBRANE PROTEIN YEIH-RELATED"/>
    <property type="match status" value="1"/>
</dbReference>
<gene>
    <name evidence="8" type="ORF">KFE25_008342</name>
</gene>
<evidence type="ECO:0000313" key="8">
    <source>
        <dbReference type="EMBL" id="KAG8466963.1"/>
    </source>
</evidence>
<dbReference type="InterPro" id="IPR018383">
    <property type="entry name" value="UPF0324_pro"/>
</dbReference>
<feature type="transmembrane region" description="Helical" evidence="7">
    <location>
        <begin position="339"/>
        <end position="360"/>
    </location>
</feature>
<proteinExistence type="inferred from homology"/>
<keyword evidence="4 7" id="KW-0812">Transmembrane</keyword>
<keyword evidence="6 7" id="KW-0472">Membrane</keyword>
<evidence type="ECO:0000256" key="6">
    <source>
        <dbReference type="ARBA" id="ARBA00023136"/>
    </source>
</evidence>
<feature type="transmembrane region" description="Helical" evidence="7">
    <location>
        <begin position="123"/>
        <end position="147"/>
    </location>
</feature>
<dbReference type="Pfam" id="PF03601">
    <property type="entry name" value="Cons_hypoth698"/>
    <property type="match status" value="1"/>
</dbReference>
<evidence type="ECO:0000256" key="4">
    <source>
        <dbReference type="ARBA" id="ARBA00022692"/>
    </source>
</evidence>
<comment type="caution">
    <text evidence="8">The sequence shown here is derived from an EMBL/GenBank/DDBJ whole genome shotgun (WGS) entry which is preliminary data.</text>
</comment>